<dbReference type="GO" id="GO:0008713">
    <property type="term" value="F:ADP-heptose-lipopolysaccharide heptosyltransferase activity"/>
    <property type="evidence" value="ECO:0007669"/>
    <property type="project" value="TreeGrafter"/>
</dbReference>
<accession>A0A2G1VUS6</accession>
<evidence type="ECO:0000313" key="4">
    <source>
        <dbReference type="Proteomes" id="UP000229433"/>
    </source>
</evidence>
<comment type="caution">
    <text evidence="3">The sequence shown here is derived from an EMBL/GenBank/DDBJ whole genome shotgun (WGS) entry which is preliminary data.</text>
</comment>
<organism evidence="3 4">
    <name type="scientific">Leeuwenhoekiella nanhaiensis</name>
    <dbReference type="NCBI Taxonomy" id="1655491"/>
    <lineage>
        <taxon>Bacteria</taxon>
        <taxon>Pseudomonadati</taxon>
        <taxon>Bacteroidota</taxon>
        <taxon>Flavobacteriia</taxon>
        <taxon>Flavobacteriales</taxon>
        <taxon>Flavobacteriaceae</taxon>
        <taxon>Leeuwenhoekiella</taxon>
    </lineage>
</organism>
<reference evidence="3 4" key="1">
    <citation type="submission" date="2017-08" db="EMBL/GenBank/DDBJ databases">
        <title>The whole genome shortgun sequences of strain Leeuwenhoekiella nanhaiensis G18 from the South China Sea.</title>
        <authorList>
            <person name="Liu Q."/>
        </authorList>
    </citation>
    <scope>NUCLEOTIDE SEQUENCE [LARGE SCALE GENOMIC DNA]</scope>
    <source>
        <strain evidence="3 4">G18</strain>
    </source>
</reference>
<dbReference type="Pfam" id="PF01075">
    <property type="entry name" value="Glyco_transf_9"/>
    <property type="match status" value="1"/>
</dbReference>
<dbReference type="PANTHER" id="PTHR30160:SF7">
    <property type="entry name" value="ADP-HEPTOSE--LPS HEPTOSYLTRANSFERASE 2"/>
    <property type="match status" value="1"/>
</dbReference>
<dbReference type="InterPro" id="IPR051199">
    <property type="entry name" value="LPS_LOS_Heptosyltrfase"/>
</dbReference>
<dbReference type="GO" id="GO:0005829">
    <property type="term" value="C:cytosol"/>
    <property type="evidence" value="ECO:0007669"/>
    <property type="project" value="TreeGrafter"/>
</dbReference>
<keyword evidence="2 3" id="KW-0808">Transferase</keyword>
<evidence type="ECO:0000256" key="2">
    <source>
        <dbReference type="ARBA" id="ARBA00022679"/>
    </source>
</evidence>
<dbReference type="CDD" id="cd03789">
    <property type="entry name" value="GT9_LPS_heptosyltransferase"/>
    <property type="match status" value="1"/>
</dbReference>
<proteinExistence type="predicted"/>
<dbReference type="Proteomes" id="UP000229433">
    <property type="component" value="Unassembled WGS sequence"/>
</dbReference>
<dbReference type="GO" id="GO:0009244">
    <property type="term" value="P:lipopolysaccharide core region biosynthetic process"/>
    <property type="evidence" value="ECO:0007669"/>
    <property type="project" value="TreeGrafter"/>
</dbReference>
<dbReference type="Gene3D" id="3.40.50.2000">
    <property type="entry name" value="Glycogen Phosphorylase B"/>
    <property type="match status" value="2"/>
</dbReference>
<dbReference type="PANTHER" id="PTHR30160">
    <property type="entry name" value="TETRAACYLDISACCHARIDE 4'-KINASE-RELATED"/>
    <property type="match status" value="1"/>
</dbReference>
<keyword evidence="4" id="KW-1185">Reference proteome</keyword>
<dbReference type="InterPro" id="IPR002201">
    <property type="entry name" value="Glyco_trans_9"/>
</dbReference>
<dbReference type="EMBL" id="NQXA01000002">
    <property type="protein sequence ID" value="PHQ30516.1"/>
    <property type="molecule type" value="Genomic_DNA"/>
</dbReference>
<protein>
    <submittedName>
        <fullName evidence="3">ADP-heptose--LPS heptosyltransferase</fullName>
    </submittedName>
</protein>
<keyword evidence="1" id="KW-0328">Glycosyltransferase</keyword>
<dbReference type="RefSeq" id="WP_099645349.1">
    <property type="nucleotide sequence ID" value="NZ_KZ319288.1"/>
</dbReference>
<sequence length="360" mass="41561">MQATNILIIQNKRIGDALLTSVIANNIKTVFPKSKVTFFAYDYTSGVLENNPNIDELWLVSEKDLKNQGYFLRTLIQVRKNKYDLIFDPYAKFQSKMMCLFSGTPQRLGFKRKNKKLKLPFYTKAINFKEKATLPCGRAIEDRINMIETAFELPEPDYHPRIFLTEEELNRNINGLEEKPVIMFGVLGSVPKKSMPKAYIAELVNYVTSTYEVSVLFNYAPHQKADALDIYELCDHKDAINLDVYAGSIRDFAVLMNQCDILIANEGGSVHIAKALSKPTFTIYSPYIDKDAWNSFEDGSFHQSVHLKEEQPELYNSFDRETTKKIEKNPEYLYQQLTPELILQKLKPYLKKRNLPLKAH</sequence>
<dbReference type="AlphaFoldDB" id="A0A2G1VUS6"/>
<gene>
    <name evidence="3" type="ORF">CJ305_06050</name>
</gene>
<dbReference type="OrthoDB" id="9772349at2"/>
<evidence type="ECO:0000256" key="1">
    <source>
        <dbReference type="ARBA" id="ARBA00022676"/>
    </source>
</evidence>
<dbReference type="SUPFAM" id="SSF53756">
    <property type="entry name" value="UDP-Glycosyltransferase/glycogen phosphorylase"/>
    <property type="match status" value="1"/>
</dbReference>
<name>A0A2G1VUS6_9FLAO</name>
<evidence type="ECO:0000313" key="3">
    <source>
        <dbReference type="EMBL" id="PHQ30516.1"/>
    </source>
</evidence>